<reference evidence="2" key="1">
    <citation type="submission" date="2022-11" db="UniProtKB">
        <authorList>
            <consortium name="WormBaseParasite"/>
        </authorList>
    </citation>
    <scope>IDENTIFICATION</scope>
</reference>
<name>A0A914W654_9BILA</name>
<accession>A0A914W654</accession>
<evidence type="ECO:0000313" key="1">
    <source>
        <dbReference type="Proteomes" id="UP000887566"/>
    </source>
</evidence>
<sequence>MKNITYFVTALLIATNAEDMLKRELRQADLPCTALCANYWACIGTNIFKDRSDKCYRPPSCECDRPARGWAWKK</sequence>
<keyword evidence="1" id="KW-1185">Reference proteome</keyword>
<protein>
    <submittedName>
        <fullName evidence="2">Uncharacterized protein</fullName>
    </submittedName>
</protein>
<proteinExistence type="predicted"/>
<organism evidence="1 2">
    <name type="scientific">Plectus sambesii</name>
    <dbReference type="NCBI Taxonomy" id="2011161"/>
    <lineage>
        <taxon>Eukaryota</taxon>
        <taxon>Metazoa</taxon>
        <taxon>Ecdysozoa</taxon>
        <taxon>Nematoda</taxon>
        <taxon>Chromadorea</taxon>
        <taxon>Plectida</taxon>
        <taxon>Plectina</taxon>
        <taxon>Plectoidea</taxon>
        <taxon>Plectidae</taxon>
        <taxon>Plectus</taxon>
    </lineage>
</organism>
<dbReference type="AlphaFoldDB" id="A0A914W654"/>
<evidence type="ECO:0000313" key="2">
    <source>
        <dbReference type="WBParaSite" id="PSAMB.scaffold313size57346.g4464.t1"/>
    </source>
</evidence>
<dbReference type="Proteomes" id="UP000887566">
    <property type="component" value="Unplaced"/>
</dbReference>
<dbReference type="WBParaSite" id="PSAMB.scaffold313size57346.g4464.t1">
    <property type="protein sequence ID" value="PSAMB.scaffold313size57346.g4464.t1"/>
    <property type="gene ID" value="PSAMB.scaffold313size57346.g4464"/>
</dbReference>